<keyword evidence="1" id="KW-0732">Signal</keyword>
<dbReference type="Proteomes" id="UP000650081">
    <property type="component" value="Unassembled WGS sequence"/>
</dbReference>
<feature type="signal peptide" evidence="1">
    <location>
        <begin position="1"/>
        <end position="20"/>
    </location>
</feature>
<evidence type="ECO:0000259" key="2">
    <source>
        <dbReference type="Pfam" id="PF18990"/>
    </source>
</evidence>
<dbReference type="RefSeq" id="WP_187467901.1">
    <property type="nucleotide sequence ID" value="NZ_JACSIT010000141.1"/>
</dbReference>
<name>A0A923PNW9_9BACT</name>
<reference evidence="3" key="1">
    <citation type="submission" date="2020-08" db="EMBL/GenBank/DDBJ databases">
        <title>Lewinella bacteria from marine environments.</title>
        <authorList>
            <person name="Zhong Y."/>
        </authorList>
    </citation>
    <scope>NUCLEOTIDE SEQUENCE</scope>
    <source>
        <strain evidence="3">KCTC 42187</strain>
    </source>
</reference>
<keyword evidence="4" id="KW-1185">Reference proteome</keyword>
<proteinExistence type="predicted"/>
<evidence type="ECO:0000313" key="4">
    <source>
        <dbReference type="Proteomes" id="UP000650081"/>
    </source>
</evidence>
<evidence type="ECO:0000256" key="1">
    <source>
        <dbReference type="SAM" id="SignalP"/>
    </source>
</evidence>
<dbReference type="AlphaFoldDB" id="A0A923PNW9"/>
<comment type="caution">
    <text evidence="3">The sequence shown here is derived from an EMBL/GenBank/DDBJ whole genome shotgun (WGS) entry which is preliminary data.</text>
</comment>
<sequence length="493" mass="52952">MNFRFFLLIFLLVHSLSGLAPPLAAQNLGWALDPHAGINGAMLQPASTVANPHDWDLNLAAFSLDVANNYAFFRQASGLGLLRDLRSTERVAIDDTEFAVGIGSKTYQYDFPTHQRRIFARVAADVLGPALSVQLGEYTRVGVFTRLRAVASTRDLDPVLGYYAYEAQPRGIPIPAGTIYAAGAAWGEAGIHLARAIPLADGELRVGANLRRLFPAEGASLFNPEDGRLIRQENNDSLVVVNARTDLSLTDGLRSSNANFTSKGRGWGTDLGIQYAWGYNPSGGYRYVLGLAVLDLGSLRFGGNAESHRFENQGEVLLIGDDYSFTTPESIDTALQQLSQVVYGSPTQSLVGDAFTVGLPAALSLQFALRPVQEVQLALAYRGDLPLREQQLSSGSSLTLAAHYSKWWYGGGLTAAWQDGAGFNVGFQLRGGPVFLGTDRLLGTVLPAARLQSGGFFLGLRIHDFGGKGRRGGGGKSRGRSGGSSGRVKCYEF</sequence>
<feature type="domain" description="DUF5723" evidence="2">
    <location>
        <begin position="113"/>
        <end position="439"/>
    </location>
</feature>
<feature type="chain" id="PRO_5037158682" description="DUF5723 domain-containing protein" evidence="1">
    <location>
        <begin position="21"/>
        <end position="493"/>
    </location>
</feature>
<dbReference type="InterPro" id="IPR043781">
    <property type="entry name" value="DUF5723"/>
</dbReference>
<accession>A0A923PNW9</accession>
<dbReference type="Pfam" id="PF18990">
    <property type="entry name" value="DUF5723"/>
    <property type="match status" value="1"/>
</dbReference>
<dbReference type="EMBL" id="JACSIT010000141">
    <property type="protein sequence ID" value="MBC6995885.1"/>
    <property type="molecule type" value="Genomic_DNA"/>
</dbReference>
<organism evidence="3 4">
    <name type="scientific">Neolewinella lacunae</name>
    <dbReference type="NCBI Taxonomy" id="1517758"/>
    <lineage>
        <taxon>Bacteria</taxon>
        <taxon>Pseudomonadati</taxon>
        <taxon>Bacteroidota</taxon>
        <taxon>Saprospiria</taxon>
        <taxon>Saprospirales</taxon>
        <taxon>Lewinellaceae</taxon>
        <taxon>Neolewinella</taxon>
    </lineage>
</organism>
<gene>
    <name evidence="3" type="ORF">H9S92_17085</name>
</gene>
<protein>
    <recommendedName>
        <fullName evidence="2">DUF5723 domain-containing protein</fullName>
    </recommendedName>
</protein>
<evidence type="ECO:0000313" key="3">
    <source>
        <dbReference type="EMBL" id="MBC6995885.1"/>
    </source>
</evidence>